<reference evidence="1 2" key="1">
    <citation type="journal article" date="2022" name="New Phytol.">
        <title>Ecological generalism drives hyperdiversity of secondary metabolite gene clusters in xylarialean endophytes.</title>
        <authorList>
            <person name="Franco M.E.E."/>
            <person name="Wisecaver J.H."/>
            <person name="Arnold A.E."/>
            <person name="Ju Y.M."/>
            <person name="Slot J.C."/>
            <person name="Ahrendt S."/>
            <person name="Moore L.P."/>
            <person name="Eastman K.E."/>
            <person name="Scott K."/>
            <person name="Konkel Z."/>
            <person name="Mondo S.J."/>
            <person name="Kuo A."/>
            <person name="Hayes R.D."/>
            <person name="Haridas S."/>
            <person name="Andreopoulos B."/>
            <person name="Riley R."/>
            <person name="LaButti K."/>
            <person name="Pangilinan J."/>
            <person name="Lipzen A."/>
            <person name="Amirebrahimi M."/>
            <person name="Yan J."/>
            <person name="Adam C."/>
            <person name="Keymanesh K."/>
            <person name="Ng V."/>
            <person name="Louie K."/>
            <person name="Northen T."/>
            <person name="Drula E."/>
            <person name="Henrissat B."/>
            <person name="Hsieh H.M."/>
            <person name="Youens-Clark K."/>
            <person name="Lutzoni F."/>
            <person name="Miadlikowska J."/>
            <person name="Eastwood D.C."/>
            <person name="Hamelin R.C."/>
            <person name="Grigoriev I.V."/>
            <person name="U'Ren J.M."/>
        </authorList>
    </citation>
    <scope>NUCLEOTIDE SEQUENCE [LARGE SCALE GENOMIC DNA]</scope>
    <source>
        <strain evidence="1 2">ER1909</strain>
    </source>
</reference>
<protein>
    <submittedName>
        <fullName evidence="1">Uncharacterized protein</fullName>
    </submittedName>
</protein>
<gene>
    <name evidence="1" type="ORF">F4821DRAFT_258518</name>
</gene>
<sequence length="341" mass="38918">MDVIKRTKREIPMEIIRKVMKCLLPADPNAIISHDDPAMKLLLAFSTVSRATHEEAVKLLKQHGLNFESQARTSRFVACLNRKLLFGSALPSVFEGIESIHLNISQPCFMSYTLLSHVAPTLRRLTIETDANTRAGFHLWKVPFAHIFPKMVNLEDLVGTMELFHLIVSLEEEHQGNSRFLPSLKRLALRSDWQVYQDQCIEWPLHKFPLIEHMVLFEACVFPRFSFPAELVKFREQNAVGPLKMVLVDQKPDHPHMSGVGVWYCDCKIDKLDVAGGDNVIITKHELVSEAYNVNTWSSAALAGELWGWGGKEPSLDLYREVTGEQDDPEWCGCPWLRHIH</sequence>
<dbReference type="EMBL" id="MU394305">
    <property type="protein sequence ID" value="KAI6087775.1"/>
    <property type="molecule type" value="Genomic_DNA"/>
</dbReference>
<dbReference type="Proteomes" id="UP001497680">
    <property type="component" value="Unassembled WGS sequence"/>
</dbReference>
<proteinExistence type="predicted"/>
<accession>A0ACC0D5Y7</accession>
<name>A0ACC0D5Y7_9PEZI</name>
<evidence type="ECO:0000313" key="2">
    <source>
        <dbReference type="Proteomes" id="UP001497680"/>
    </source>
</evidence>
<evidence type="ECO:0000313" key="1">
    <source>
        <dbReference type="EMBL" id="KAI6087775.1"/>
    </source>
</evidence>
<comment type="caution">
    <text evidence="1">The sequence shown here is derived from an EMBL/GenBank/DDBJ whole genome shotgun (WGS) entry which is preliminary data.</text>
</comment>
<organism evidence="1 2">
    <name type="scientific">Hypoxylon rubiginosum</name>
    <dbReference type="NCBI Taxonomy" id="110542"/>
    <lineage>
        <taxon>Eukaryota</taxon>
        <taxon>Fungi</taxon>
        <taxon>Dikarya</taxon>
        <taxon>Ascomycota</taxon>
        <taxon>Pezizomycotina</taxon>
        <taxon>Sordariomycetes</taxon>
        <taxon>Xylariomycetidae</taxon>
        <taxon>Xylariales</taxon>
        <taxon>Hypoxylaceae</taxon>
        <taxon>Hypoxylon</taxon>
    </lineage>
</organism>
<keyword evidence="2" id="KW-1185">Reference proteome</keyword>